<gene>
    <name evidence="1" type="ORF">PPERSA_13179</name>
</gene>
<evidence type="ECO:0000313" key="2">
    <source>
        <dbReference type="Proteomes" id="UP000054937"/>
    </source>
</evidence>
<sequence>MMANNMNQNNNNQDLAQIQQNDLNLNILNLFSHNQLVNTCLDFMKQALKFALTTFYNSKIQIQNQQQQQGDFSNGEDFQGALELEYQIDPRYIRSYLFEIKNTRHKWAHNDDFNLRQVHRIYDTSQFLLEELKVPESYEVYVKISTIRRILLVKLGEEEYNKIQGIQQPQNPINLNNNNNNQNIIQNNNIQQQQQYQNGGGNQQQNKVYGNLHYSQNQNQYRNNNDNYFEHHHNGGNMFY</sequence>
<keyword evidence="2" id="KW-1185">Reference proteome</keyword>
<evidence type="ECO:0000313" key="1">
    <source>
        <dbReference type="EMBL" id="KRX02925.1"/>
    </source>
</evidence>
<dbReference type="AlphaFoldDB" id="A0A0V0QL03"/>
<dbReference type="InParanoid" id="A0A0V0QL03"/>
<proteinExistence type="predicted"/>
<dbReference type="Proteomes" id="UP000054937">
    <property type="component" value="Unassembled WGS sequence"/>
</dbReference>
<name>A0A0V0QL03_PSEPJ</name>
<dbReference type="OMA" id="PQNHIND"/>
<dbReference type="OrthoDB" id="10670224at2759"/>
<reference evidence="1 2" key="1">
    <citation type="journal article" date="2015" name="Sci. Rep.">
        <title>Genome of the facultative scuticociliatosis pathogen Pseudocohnilembus persalinus provides insight into its virulence through horizontal gene transfer.</title>
        <authorList>
            <person name="Xiong J."/>
            <person name="Wang G."/>
            <person name="Cheng J."/>
            <person name="Tian M."/>
            <person name="Pan X."/>
            <person name="Warren A."/>
            <person name="Jiang C."/>
            <person name="Yuan D."/>
            <person name="Miao W."/>
        </authorList>
    </citation>
    <scope>NUCLEOTIDE SEQUENCE [LARGE SCALE GENOMIC DNA]</scope>
    <source>
        <strain evidence="1">36N120E</strain>
    </source>
</reference>
<accession>A0A0V0QL03</accession>
<comment type="caution">
    <text evidence="1">The sequence shown here is derived from an EMBL/GenBank/DDBJ whole genome shotgun (WGS) entry which is preliminary data.</text>
</comment>
<dbReference type="EMBL" id="LDAU01000150">
    <property type="protein sequence ID" value="KRX02925.1"/>
    <property type="molecule type" value="Genomic_DNA"/>
</dbReference>
<organism evidence="1 2">
    <name type="scientific">Pseudocohnilembus persalinus</name>
    <name type="common">Ciliate</name>
    <dbReference type="NCBI Taxonomy" id="266149"/>
    <lineage>
        <taxon>Eukaryota</taxon>
        <taxon>Sar</taxon>
        <taxon>Alveolata</taxon>
        <taxon>Ciliophora</taxon>
        <taxon>Intramacronucleata</taxon>
        <taxon>Oligohymenophorea</taxon>
        <taxon>Scuticociliatia</taxon>
        <taxon>Philasterida</taxon>
        <taxon>Pseudocohnilembidae</taxon>
        <taxon>Pseudocohnilembus</taxon>
    </lineage>
</organism>
<protein>
    <submittedName>
        <fullName evidence="1">Uncharacterized protein</fullName>
    </submittedName>
</protein>